<dbReference type="OrthoDB" id="9800506at2"/>
<organism evidence="1 2">
    <name type="scientific">Xaviernesmea oryzae</name>
    <dbReference type="NCBI Taxonomy" id="464029"/>
    <lineage>
        <taxon>Bacteria</taxon>
        <taxon>Pseudomonadati</taxon>
        <taxon>Pseudomonadota</taxon>
        <taxon>Alphaproteobacteria</taxon>
        <taxon>Hyphomicrobiales</taxon>
        <taxon>Rhizobiaceae</taxon>
        <taxon>Rhizobium/Agrobacterium group</taxon>
        <taxon>Xaviernesmea</taxon>
    </lineage>
</organism>
<accession>A0A1X7GWA8</accession>
<dbReference type="SUPFAM" id="SSF46785">
    <property type="entry name" value="Winged helix' DNA-binding domain"/>
    <property type="match status" value="1"/>
</dbReference>
<dbReference type="GO" id="GO:0005829">
    <property type="term" value="C:cytosol"/>
    <property type="evidence" value="ECO:0007669"/>
    <property type="project" value="TreeGrafter"/>
</dbReference>
<dbReference type="RefSeq" id="WP_085425065.1">
    <property type="nucleotide sequence ID" value="NZ_FXAF01000011.1"/>
</dbReference>
<dbReference type="Gene3D" id="1.10.10.10">
    <property type="entry name" value="Winged helix-like DNA-binding domain superfamily/Winged helix DNA-binding domain"/>
    <property type="match status" value="1"/>
</dbReference>
<dbReference type="STRING" id="464029.SAMN02982989_4499"/>
<evidence type="ECO:0000313" key="2">
    <source>
        <dbReference type="Proteomes" id="UP000192903"/>
    </source>
</evidence>
<dbReference type="InterPro" id="IPR036388">
    <property type="entry name" value="WH-like_DNA-bd_sf"/>
</dbReference>
<name>A0A1X7GWA8_9HYPH</name>
<keyword evidence="1" id="KW-0238">DNA-binding</keyword>
<proteinExistence type="predicted"/>
<sequence>MSANSRLTVAVHILSWMALVARKRADPVTSERIALSVNTNPVVIRRTLGLLHKAGLVRSHRGVNAGWTLAKSAAAITLRDVSAALEQEGPFGLHASPPNPGCPVGRGIQPALSRVYGSLDHLIQQHLARTTIEQVLADTLSMTPGSNGI</sequence>
<dbReference type="EMBL" id="FXAF01000011">
    <property type="protein sequence ID" value="SMF75750.1"/>
    <property type="molecule type" value="Genomic_DNA"/>
</dbReference>
<keyword evidence="2" id="KW-1185">Reference proteome</keyword>
<protein>
    <submittedName>
        <fullName evidence="1">DNA-binding transcriptional regulator, IscR family</fullName>
    </submittedName>
</protein>
<gene>
    <name evidence="1" type="ORF">SAMN02982989_4499</name>
</gene>
<evidence type="ECO:0000313" key="1">
    <source>
        <dbReference type="EMBL" id="SMF75750.1"/>
    </source>
</evidence>
<dbReference type="PROSITE" id="PS51197">
    <property type="entry name" value="HTH_RRF2_2"/>
    <property type="match status" value="1"/>
</dbReference>
<dbReference type="PANTHER" id="PTHR33221">
    <property type="entry name" value="WINGED HELIX-TURN-HELIX TRANSCRIPTIONAL REGULATOR, RRF2 FAMILY"/>
    <property type="match status" value="1"/>
</dbReference>
<dbReference type="Pfam" id="PF02082">
    <property type="entry name" value="Rrf2"/>
    <property type="match status" value="1"/>
</dbReference>
<reference evidence="2" key="1">
    <citation type="submission" date="2017-04" db="EMBL/GenBank/DDBJ databases">
        <authorList>
            <person name="Varghese N."/>
            <person name="Submissions S."/>
        </authorList>
    </citation>
    <scope>NUCLEOTIDE SEQUENCE [LARGE SCALE GENOMIC DNA]</scope>
    <source>
        <strain evidence="2">B4P</strain>
    </source>
</reference>
<dbReference type="InterPro" id="IPR036390">
    <property type="entry name" value="WH_DNA-bd_sf"/>
</dbReference>
<dbReference type="GO" id="GO:0003700">
    <property type="term" value="F:DNA-binding transcription factor activity"/>
    <property type="evidence" value="ECO:0007669"/>
    <property type="project" value="TreeGrafter"/>
</dbReference>
<dbReference type="InterPro" id="IPR000944">
    <property type="entry name" value="Tscrpt_reg_Rrf2"/>
</dbReference>
<dbReference type="AlphaFoldDB" id="A0A1X7GWA8"/>
<dbReference type="PANTHER" id="PTHR33221:SF15">
    <property type="entry name" value="HTH-TYPE TRANSCRIPTIONAL REGULATOR YWGB-RELATED"/>
    <property type="match status" value="1"/>
</dbReference>
<dbReference type="Proteomes" id="UP000192903">
    <property type="component" value="Unassembled WGS sequence"/>
</dbReference>
<dbReference type="GO" id="GO:0003677">
    <property type="term" value="F:DNA binding"/>
    <property type="evidence" value="ECO:0007669"/>
    <property type="project" value="UniProtKB-KW"/>
</dbReference>